<name>A0ABT1Y4N4_9FIRM</name>
<dbReference type="RefSeq" id="WP_089611129.1">
    <property type="nucleotide sequence ID" value="NZ_CP022121.1"/>
</dbReference>
<accession>A0ABT1Y4N4</accession>
<reference evidence="2 3" key="1">
    <citation type="submission" date="2022-08" db="EMBL/GenBank/DDBJ databases">
        <title>Proteogenomics of the novel Dehalobacterium formicoaceticum strain EZ94 highlights a key role of methyltransferases during anaerobic dichloromethane degradation.</title>
        <authorList>
            <person name="Wasmund K."/>
        </authorList>
    </citation>
    <scope>NUCLEOTIDE SEQUENCE [LARGE SCALE GENOMIC DNA]</scope>
    <source>
        <strain evidence="2 3">EZ94</strain>
    </source>
</reference>
<dbReference type="InterPro" id="IPR051805">
    <property type="entry name" value="Dehydratase_Activator_Redct"/>
</dbReference>
<sequence>MKVTFPHMGHLSIVGKGLFDQLGVEVVVPPPITKKTLKLGIEHAQEFSCLPLKIILGNFIEAAELGADTIVTSGGVGPCRFGYYAQVHREILQDLGYHYEIIVVEPPDTHFSELIQKISYLSNGKSLFQVARALRMGWAKARAIDVIEQKVQQVRPREVRTGTADDVFQWSLKKIDAENEIKKIWEIQRKTLHELDGVPKDMEKTVLKIAVIGEIYTILEPFVTFDIEKHLGRLGVEVSRSIYLSEWINDHLFMGLMRVRSTKEAAQMASPYLRHFVGGHGRETVGSAVRYAREGYHGAIQLAPLTCMPEIVAQTILPVVSAEEEMPVMTIYFDEQSGEAGLVTRLEAFIEMLYRKNDFGKRRVQSERLFRN</sequence>
<protein>
    <submittedName>
        <fullName evidence="2">Acyl-CoA dehydratase activase-related protein</fullName>
    </submittedName>
</protein>
<dbReference type="PANTHER" id="PTHR32329:SF2">
    <property type="entry name" value="BIFUNCTIONAL PROTEIN [INCLUDES 2-HYDROXYACYL-COA DEHYDRATASE (N-TER) AND ITS ACTIVATOR DOMAIN (C_TERM)"/>
    <property type="match status" value="1"/>
</dbReference>
<evidence type="ECO:0000313" key="2">
    <source>
        <dbReference type="EMBL" id="MCR6545838.1"/>
    </source>
</evidence>
<dbReference type="EMBL" id="JANPWE010000004">
    <property type="protein sequence ID" value="MCR6545838.1"/>
    <property type="molecule type" value="Genomic_DNA"/>
</dbReference>
<gene>
    <name evidence="2" type="ORF">NVS47_10005</name>
</gene>
<evidence type="ECO:0000259" key="1">
    <source>
        <dbReference type="Pfam" id="PF09989"/>
    </source>
</evidence>
<keyword evidence="3" id="KW-1185">Reference proteome</keyword>
<dbReference type="Gene3D" id="3.40.50.11900">
    <property type="match status" value="1"/>
</dbReference>
<proteinExistence type="predicted"/>
<dbReference type="Proteomes" id="UP001524944">
    <property type="component" value="Unassembled WGS sequence"/>
</dbReference>
<dbReference type="InterPro" id="IPR018709">
    <property type="entry name" value="CoA_activase_DUF2229"/>
</dbReference>
<evidence type="ECO:0000313" key="3">
    <source>
        <dbReference type="Proteomes" id="UP001524944"/>
    </source>
</evidence>
<organism evidence="2 3">
    <name type="scientific">Dehalobacterium formicoaceticum</name>
    <dbReference type="NCBI Taxonomy" id="51515"/>
    <lineage>
        <taxon>Bacteria</taxon>
        <taxon>Bacillati</taxon>
        <taxon>Bacillota</taxon>
        <taxon>Clostridia</taxon>
        <taxon>Eubacteriales</taxon>
        <taxon>Peptococcaceae</taxon>
        <taxon>Dehalobacterium</taxon>
    </lineage>
</organism>
<dbReference type="PANTHER" id="PTHR32329">
    <property type="entry name" value="BIFUNCTIONAL PROTEIN [INCLUDES 2-HYDROXYACYL-COA DEHYDRATASE (N-TER) AND ITS ACTIVATOR DOMAIN (C_TERM)-RELATED"/>
    <property type="match status" value="1"/>
</dbReference>
<dbReference type="Pfam" id="PF09989">
    <property type="entry name" value="DUF2229"/>
    <property type="match status" value="1"/>
</dbReference>
<comment type="caution">
    <text evidence="2">The sequence shown here is derived from an EMBL/GenBank/DDBJ whole genome shotgun (WGS) entry which is preliminary data.</text>
</comment>
<feature type="domain" description="DUF2229" evidence="1">
    <location>
        <begin position="16"/>
        <end position="70"/>
    </location>
</feature>